<comment type="caution">
    <text evidence="1">The sequence shown here is derived from an EMBL/GenBank/DDBJ whole genome shotgun (WGS) entry which is preliminary data.</text>
</comment>
<dbReference type="Proteomes" id="UP000789920">
    <property type="component" value="Unassembled WGS sequence"/>
</dbReference>
<evidence type="ECO:0000313" key="2">
    <source>
        <dbReference type="Proteomes" id="UP000789920"/>
    </source>
</evidence>
<organism evidence="1 2">
    <name type="scientific">Racocetra persica</name>
    <dbReference type="NCBI Taxonomy" id="160502"/>
    <lineage>
        <taxon>Eukaryota</taxon>
        <taxon>Fungi</taxon>
        <taxon>Fungi incertae sedis</taxon>
        <taxon>Mucoromycota</taxon>
        <taxon>Glomeromycotina</taxon>
        <taxon>Glomeromycetes</taxon>
        <taxon>Diversisporales</taxon>
        <taxon>Gigasporaceae</taxon>
        <taxon>Racocetra</taxon>
    </lineage>
</organism>
<gene>
    <name evidence="1" type="ORF">RPERSI_LOCUS18416</name>
</gene>
<sequence>MLYIVQSLPPCYAPDRFIIFSAWYQMCDLNITIQERGSKNKDDDMDDIHSM</sequence>
<name>A0ACA9RBQ0_9GLOM</name>
<keyword evidence="2" id="KW-1185">Reference proteome</keyword>
<proteinExistence type="predicted"/>
<dbReference type="EMBL" id="CAJVQC010048730">
    <property type="protein sequence ID" value="CAG8786630.1"/>
    <property type="molecule type" value="Genomic_DNA"/>
</dbReference>
<feature type="non-terminal residue" evidence="1">
    <location>
        <position position="51"/>
    </location>
</feature>
<accession>A0ACA9RBQ0</accession>
<protein>
    <submittedName>
        <fullName evidence="1">34649_t:CDS:1</fullName>
    </submittedName>
</protein>
<reference evidence="1" key="1">
    <citation type="submission" date="2021-06" db="EMBL/GenBank/DDBJ databases">
        <authorList>
            <person name="Kallberg Y."/>
            <person name="Tangrot J."/>
            <person name="Rosling A."/>
        </authorList>
    </citation>
    <scope>NUCLEOTIDE SEQUENCE</scope>
    <source>
        <strain evidence="1">MA461A</strain>
    </source>
</reference>
<evidence type="ECO:0000313" key="1">
    <source>
        <dbReference type="EMBL" id="CAG8786630.1"/>
    </source>
</evidence>